<dbReference type="SUPFAM" id="SSF52058">
    <property type="entry name" value="L domain-like"/>
    <property type="match status" value="1"/>
</dbReference>
<dbReference type="Proteomes" id="UP000827721">
    <property type="component" value="Unassembled WGS sequence"/>
</dbReference>
<reference evidence="1 2" key="1">
    <citation type="submission" date="2021-02" db="EMBL/GenBank/DDBJ databases">
        <title>Plant Genome Project.</title>
        <authorList>
            <person name="Zhang R.-G."/>
        </authorList>
    </citation>
    <scope>NUCLEOTIDE SEQUENCE [LARGE SCALE GENOMIC DNA]</scope>
    <source>
        <tissue evidence="1">Leaves</tissue>
    </source>
</reference>
<gene>
    <name evidence="1" type="ORF">JRO89_XS07G0284200</name>
</gene>
<protein>
    <submittedName>
        <fullName evidence="1">Uncharacterized protein</fullName>
    </submittedName>
</protein>
<dbReference type="EMBL" id="JAFEMO010000007">
    <property type="protein sequence ID" value="KAH7568377.1"/>
    <property type="molecule type" value="Genomic_DNA"/>
</dbReference>
<proteinExistence type="predicted"/>
<dbReference type="PANTHER" id="PTHR11017:SF527">
    <property type="entry name" value="TMV RESISTANCE PROTEIN N-LIKE"/>
    <property type="match status" value="1"/>
</dbReference>
<comment type="caution">
    <text evidence="1">The sequence shown here is derived from an EMBL/GenBank/DDBJ whole genome shotgun (WGS) entry which is preliminary data.</text>
</comment>
<evidence type="ECO:0000313" key="2">
    <source>
        <dbReference type="Proteomes" id="UP000827721"/>
    </source>
</evidence>
<dbReference type="InterPro" id="IPR032675">
    <property type="entry name" value="LRR_dom_sf"/>
</dbReference>
<name>A0ABQ8HVX1_9ROSI</name>
<dbReference type="PANTHER" id="PTHR11017">
    <property type="entry name" value="LEUCINE-RICH REPEAT-CONTAINING PROTEIN"/>
    <property type="match status" value="1"/>
</dbReference>
<sequence length="138" mass="16573">MHDLLQEMGWKIVREQHPDDRGKWNRLWLFEDVHHVLTKNRGTHDVKGIMLNKSEQRLTHVDGKSFSNMRNLRLLKISNVDLSEELQYLSDELRFLTWTEYPSSSLPLNFQPLNLFELNLCHSRMKYLWKSMKVLHIS</sequence>
<keyword evidence="2" id="KW-1185">Reference proteome</keyword>
<dbReference type="InterPro" id="IPR044974">
    <property type="entry name" value="Disease_R_plants"/>
</dbReference>
<accession>A0ABQ8HVX1</accession>
<organism evidence="1 2">
    <name type="scientific">Xanthoceras sorbifolium</name>
    <dbReference type="NCBI Taxonomy" id="99658"/>
    <lineage>
        <taxon>Eukaryota</taxon>
        <taxon>Viridiplantae</taxon>
        <taxon>Streptophyta</taxon>
        <taxon>Embryophyta</taxon>
        <taxon>Tracheophyta</taxon>
        <taxon>Spermatophyta</taxon>
        <taxon>Magnoliopsida</taxon>
        <taxon>eudicotyledons</taxon>
        <taxon>Gunneridae</taxon>
        <taxon>Pentapetalae</taxon>
        <taxon>rosids</taxon>
        <taxon>malvids</taxon>
        <taxon>Sapindales</taxon>
        <taxon>Sapindaceae</taxon>
        <taxon>Xanthoceroideae</taxon>
        <taxon>Xanthoceras</taxon>
    </lineage>
</organism>
<evidence type="ECO:0000313" key="1">
    <source>
        <dbReference type="EMBL" id="KAH7568377.1"/>
    </source>
</evidence>
<dbReference type="Gene3D" id="3.80.10.10">
    <property type="entry name" value="Ribonuclease Inhibitor"/>
    <property type="match status" value="1"/>
</dbReference>